<sequence>MDRSLRPCDHRHESLHTRYGLRNTTILTIVEYCKYARSRHQGLCSSLSTHCLHGESTHSRHSTPHGGPNESSRWTRRIFGLGVGVGVDRTAAEDSRQERDIRTSKGVREKAKKRGRGKEAARMTRKAKSTMLN</sequence>
<reference evidence="3" key="1">
    <citation type="submission" date="2005-09" db="EMBL/GenBank/DDBJ databases">
        <title>Annotation of the Aspergillus terreus NIH2624 genome.</title>
        <authorList>
            <person name="Birren B.W."/>
            <person name="Lander E.S."/>
            <person name="Galagan J.E."/>
            <person name="Nusbaum C."/>
            <person name="Devon K."/>
            <person name="Henn M."/>
            <person name="Ma L.-J."/>
            <person name="Jaffe D.B."/>
            <person name="Butler J."/>
            <person name="Alvarez P."/>
            <person name="Gnerre S."/>
            <person name="Grabherr M."/>
            <person name="Kleber M."/>
            <person name="Mauceli E.W."/>
            <person name="Brockman W."/>
            <person name="Rounsley S."/>
            <person name="Young S.K."/>
            <person name="LaButti K."/>
            <person name="Pushparaj V."/>
            <person name="DeCaprio D."/>
            <person name="Crawford M."/>
            <person name="Koehrsen M."/>
            <person name="Engels R."/>
            <person name="Montgomery P."/>
            <person name="Pearson M."/>
            <person name="Howarth C."/>
            <person name="Larson L."/>
            <person name="Luoma S."/>
            <person name="White J."/>
            <person name="Alvarado L."/>
            <person name="Kodira C.D."/>
            <person name="Zeng Q."/>
            <person name="Oleary S."/>
            <person name="Yandava C."/>
            <person name="Denning D.W."/>
            <person name="Nierman W.C."/>
            <person name="Milne T."/>
            <person name="Madden K."/>
        </authorList>
    </citation>
    <scope>NUCLEOTIDE SEQUENCE [LARGE SCALE GENOMIC DNA]</scope>
    <source>
        <strain evidence="3">NIH 2624 / FGSC A1156</strain>
    </source>
</reference>
<dbReference type="HOGENOM" id="CLU_1906332_0_0_1"/>
<dbReference type="RefSeq" id="XP_001213796.1">
    <property type="nucleotide sequence ID" value="XM_001213796.1"/>
</dbReference>
<dbReference type="Proteomes" id="UP000007963">
    <property type="component" value="Unassembled WGS sequence"/>
</dbReference>
<feature type="region of interest" description="Disordered" evidence="1">
    <location>
        <begin position="53"/>
        <end position="75"/>
    </location>
</feature>
<evidence type="ECO:0000313" key="2">
    <source>
        <dbReference type="EMBL" id="EAU35065.1"/>
    </source>
</evidence>
<accession>Q0CNW6</accession>
<evidence type="ECO:0000256" key="1">
    <source>
        <dbReference type="SAM" id="MobiDB-lite"/>
    </source>
</evidence>
<dbReference type="EMBL" id="CH476599">
    <property type="protein sequence ID" value="EAU35065.1"/>
    <property type="molecule type" value="Genomic_DNA"/>
</dbReference>
<gene>
    <name evidence="2" type="ORF">ATEG_04618</name>
</gene>
<feature type="region of interest" description="Disordered" evidence="1">
    <location>
        <begin position="88"/>
        <end position="133"/>
    </location>
</feature>
<feature type="compositionally biased region" description="Basic and acidic residues" evidence="1">
    <location>
        <begin position="90"/>
        <end position="109"/>
    </location>
</feature>
<name>Q0CNW6_ASPTN</name>
<dbReference type="GeneID" id="4320279"/>
<dbReference type="VEuPathDB" id="FungiDB:ATEG_04618"/>
<protein>
    <submittedName>
        <fullName evidence="2">Uncharacterized protein</fullName>
    </submittedName>
</protein>
<feature type="compositionally biased region" description="Basic residues" evidence="1">
    <location>
        <begin position="123"/>
        <end position="133"/>
    </location>
</feature>
<proteinExistence type="predicted"/>
<dbReference type="AlphaFoldDB" id="Q0CNW6"/>
<evidence type="ECO:0000313" key="3">
    <source>
        <dbReference type="Proteomes" id="UP000007963"/>
    </source>
</evidence>
<organism evidence="2 3">
    <name type="scientific">Aspergillus terreus (strain NIH 2624 / FGSC A1156)</name>
    <dbReference type="NCBI Taxonomy" id="341663"/>
    <lineage>
        <taxon>Eukaryota</taxon>
        <taxon>Fungi</taxon>
        <taxon>Dikarya</taxon>
        <taxon>Ascomycota</taxon>
        <taxon>Pezizomycotina</taxon>
        <taxon>Eurotiomycetes</taxon>
        <taxon>Eurotiomycetidae</taxon>
        <taxon>Eurotiales</taxon>
        <taxon>Aspergillaceae</taxon>
        <taxon>Aspergillus</taxon>
        <taxon>Aspergillus subgen. Circumdati</taxon>
    </lineage>
</organism>